<dbReference type="Pfam" id="PF10650">
    <property type="entry name" value="zf-C3H1"/>
    <property type="match status" value="1"/>
</dbReference>
<organism evidence="5 6">
    <name type="scientific">Vanilla planifolia</name>
    <name type="common">Vanilla</name>
    <dbReference type="NCBI Taxonomy" id="51239"/>
    <lineage>
        <taxon>Eukaryota</taxon>
        <taxon>Viridiplantae</taxon>
        <taxon>Streptophyta</taxon>
        <taxon>Embryophyta</taxon>
        <taxon>Tracheophyta</taxon>
        <taxon>Spermatophyta</taxon>
        <taxon>Magnoliopsida</taxon>
        <taxon>Liliopsida</taxon>
        <taxon>Asparagales</taxon>
        <taxon>Orchidaceae</taxon>
        <taxon>Vanilloideae</taxon>
        <taxon>Vanilleae</taxon>
        <taxon>Vanilla</taxon>
    </lineage>
</organism>
<dbReference type="SUPFAM" id="SSF54928">
    <property type="entry name" value="RNA-binding domain, RBD"/>
    <property type="match status" value="1"/>
</dbReference>
<dbReference type="InterPro" id="IPR000504">
    <property type="entry name" value="RRM_dom"/>
</dbReference>
<dbReference type="Pfam" id="PF00076">
    <property type="entry name" value="RRM_1"/>
    <property type="match status" value="1"/>
</dbReference>
<feature type="region of interest" description="Disordered" evidence="3">
    <location>
        <begin position="329"/>
        <end position="368"/>
    </location>
</feature>
<dbReference type="SMART" id="SM00360">
    <property type="entry name" value="RRM"/>
    <property type="match status" value="1"/>
</dbReference>
<feature type="compositionally biased region" description="Basic and acidic residues" evidence="3">
    <location>
        <begin position="329"/>
        <end position="367"/>
    </location>
</feature>
<dbReference type="Gene3D" id="3.30.70.330">
    <property type="match status" value="1"/>
</dbReference>
<dbReference type="OrthoDB" id="1922977at2759"/>
<gene>
    <name evidence="5" type="ORF">HPP92_018388</name>
</gene>
<dbReference type="CDD" id="cd12680">
    <property type="entry name" value="RRM_THOC4"/>
    <property type="match status" value="1"/>
</dbReference>
<dbReference type="GO" id="GO:0005634">
    <property type="term" value="C:nucleus"/>
    <property type="evidence" value="ECO:0007669"/>
    <property type="project" value="TreeGrafter"/>
</dbReference>
<dbReference type="SUPFAM" id="SSF48452">
    <property type="entry name" value="TPR-like"/>
    <property type="match status" value="1"/>
</dbReference>
<dbReference type="PROSITE" id="PS50102">
    <property type="entry name" value="RRM"/>
    <property type="match status" value="1"/>
</dbReference>
<feature type="region of interest" description="Disordered" evidence="3">
    <location>
        <begin position="1"/>
        <end position="75"/>
    </location>
</feature>
<evidence type="ECO:0000313" key="5">
    <source>
        <dbReference type="EMBL" id="KAG0469060.1"/>
    </source>
</evidence>
<evidence type="ECO:0000256" key="2">
    <source>
        <dbReference type="PROSITE-ProRule" id="PRU00176"/>
    </source>
</evidence>
<dbReference type="Gene3D" id="1.25.40.10">
    <property type="entry name" value="Tetratricopeptide repeat domain"/>
    <property type="match status" value="1"/>
</dbReference>
<evidence type="ECO:0000313" key="6">
    <source>
        <dbReference type="Proteomes" id="UP000639772"/>
    </source>
</evidence>
<dbReference type="InterPro" id="IPR025715">
    <property type="entry name" value="FoP_C"/>
</dbReference>
<evidence type="ECO:0000259" key="4">
    <source>
        <dbReference type="PROSITE" id="PS50102"/>
    </source>
</evidence>
<sequence length="1690" mass="188410">MSNALDMCLDDLIKSNKKSGSGNPNKGRGIGSAGSGPIRRSRNRPGNRPSPYSLSKAPESAWQHDKYSDQRPANSFQGSVASSIETGTKLYISNLDYGVSNDDIKELFSEVGDLKRFSVHYDRSGRSKGTAEVVFARKVDALSAVKKYNNVQLDGQPMRIEVVGTNMEKPVAITRVSGGGSGDPSGAPKSALRSVGAADGGGRRRRGRTKGNKANTPLSASELDADLDSYHASATQAIVSSSFYMSGMDDVEHLRAKAIASMPSSGNPSSSADVNRSAAAISVSDGGGGSKSKSHKSREEGEVSSSSDADLAISSVSQPNNTIQYVHVASKDKHLQKKEPDDDSGSDSKEHIPEKDAKQISDLKHEPTPFVKKGCTTFSSVHRANVPTSGFQGPSAENVSTLQSQSPVVKEITNQELGQVQRSSVADQSLVLLSGKIAPRDDRLKEQNNLALQNGATIVSASKQHEDWKKCLAESSCSHHDSVPENLKESAASKYKSPFESFERISKRNETINQPTGNVDSMHLMLRNQLMTSKIEVGMSAEPLYVKEKSSECRSGNNEVNILESGCMQLQSLVKLEELHDKELEEAQEHRRMCELEERHSLRAYRKAQRALVAANERCNLLYQKHQLCDPDASTSVQQDYSALDGAVPHVHNLNMSTDDDEENFPSSSRFIESKSALVNFGNGKEPSLDNSPDYELLEASLRSKLVARMGIRASPKVNDTCKGGNVVGKRIGGIAEVKNPLLIKNMPNSEKKQTCSKGIHRPKESKGTSWLLSAPSKCQSHVKVLSSADGKLQVTNNVNNNDSNNSFFPITASVFPLPYSDLQILCRHLILFFPDCKTETSNTSENNSILTSKEMENSDCIPDITALLLSSKNPAITGYKDLFGRFHSSVEFDPFWPLCMFEFRGKCNDEECPWQHVKSGSRFACLQRLKSENAPRNSYNVHNALSIPTYQVGPYLIKAESYLSQSVLAGSNWQYHLWDFCASFSLPLSVRRVLPRDALCLNTVDDPVADCSWNRLSLYCQSQDGEIPCVERIKQGSGDVEQLLEVALNQFNGKFYKQERKKVLSLLARAIEAYPSSVVLWVVYLYFYYIKEKVIGKDDMFLHAVQHNKGSYELWLLYINSRMLCEDRANAYDQALKVLCGIGAHDGTKHCSPFILDIFLQMINFLCMSGQIDKAISIICKQLATQFGEFDDLLPDIHSCLTMTDTCLFWISSIYFLVYEKLPETIVKQFEFVKDLPFELNWPPAQVNSSRKDLILKFMNWAMSQMDSLPAETPQEIDKSSLHELCFLAMSHVKCVAALEGSLAFMDLLNKYLKFYPWCIELVLMTLRTPENWTHGSEISAFEAVLSNWPKGTPGIQRIWNQYVEFALSNRRIDLVEKLMVEWYEDYKFSNLSCYYSSVAENSVESSSKLYWEKTTTKDDSFGFLNLCLHFLLEKNVTAALTAMNKSLELSAPEDYKHFVKEHTAFIISSAPESQKQLSLESLCNLLNRHLIDPRSRIDFEPISRRFIKTIKKPRIQQMINNLLGAVSKDSSLVNSVLQVCYGPTLLPEDLGDLKAAVNLVETLMEMMPTNYELALSVYRTFSRNITLADPSFNSVKFWASSLLINSLFQAVPVPPEHIWLETAAILSSSERSEISLRFHKQAVSVYPFSVKLWQFYARLCDDSKIVEAAQERGIDLSNVLKEDLALVD</sequence>
<comment type="caution">
    <text evidence="5">The sequence shown here is derived from an EMBL/GenBank/DDBJ whole genome shotgun (WGS) entry which is preliminary data.</text>
</comment>
<feature type="region of interest" description="Disordered" evidence="3">
    <location>
        <begin position="173"/>
        <end position="220"/>
    </location>
</feature>
<dbReference type="InterPro" id="IPR035979">
    <property type="entry name" value="RBD_domain_sf"/>
</dbReference>
<dbReference type="EMBL" id="JADCNM010000009">
    <property type="protein sequence ID" value="KAG0469060.1"/>
    <property type="molecule type" value="Genomic_DNA"/>
</dbReference>
<dbReference type="GO" id="GO:0000178">
    <property type="term" value="C:exosome (RNase complex)"/>
    <property type="evidence" value="ECO:0007669"/>
    <property type="project" value="TreeGrafter"/>
</dbReference>
<protein>
    <recommendedName>
        <fullName evidence="4">RRM domain-containing protein</fullName>
    </recommendedName>
</protein>
<dbReference type="GO" id="GO:0003723">
    <property type="term" value="F:RNA binding"/>
    <property type="evidence" value="ECO:0007669"/>
    <property type="project" value="UniProtKB-UniRule"/>
</dbReference>
<accession>A0A835UQK9</accession>
<feature type="domain" description="RRM" evidence="4">
    <location>
        <begin position="88"/>
        <end position="165"/>
    </location>
</feature>
<dbReference type="InterPro" id="IPR012677">
    <property type="entry name" value="Nucleotide-bd_a/b_plait_sf"/>
</dbReference>
<feature type="region of interest" description="Disordered" evidence="3">
    <location>
        <begin position="261"/>
        <end position="309"/>
    </location>
</feature>
<dbReference type="InterPro" id="IPR019607">
    <property type="entry name" value="Putative_zinc-finger_domain"/>
</dbReference>
<dbReference type="PANTHER" id="PTHR21563">
    <property type="entry name" value="ZINC FINGER C3H1 DOMAIN-CONTAINING PROTEIN"/>
    <property type="match status" value="1"/>
</dbReference>
<feature type="compositionally biased region" description="Low complexity" evidence="3">
    <location>
        <begin position="261"/>
        <end position="271"/>
    </location>
</feature>
<dbReference type="InterPro" id="IPR011990">
    <property type="entry name" value="TPR-like_helical_dom_sf"/>
</dbReference>
<proteinExistence type="predicted"/>
<evidence type="ECO:0000256" key="1">
    <source>
        <dbReference type="ARBA" id="ARBA00022884"/>
    </source>
</evidence>
<dbReference type="SMART" id="SM01218">
    <property type="entry name" value="FoP_duplication"/>
    <property type="match status" value="1"/>
</dbReference>
<evidence type="ECO:0000256" key="3">
    <source>
        <dbReference type="SAM" id="MobiDB-lite"/>
    </source>
</evidence>
<dbReference type="Proteomes" id="UP000639772">
    <property type="component" value="Chromosome 9"/>
</dbReference>
<dbReference type="InterPro" id="IPR039278">
    <property type="entry name" value="Red1"/>
</dbReference>
<dbReference type="PANTHER" id="PTHR21563:SF3">
    <property type="entry name" value="ZINC FINGER C3H1 DOMAIN-CONTAINING PROTEIN"/>
    <property type="match status" value="1"/>
</dbReference>
<keyword evidence="1 2" id="KW-0694">RNA-binding</keyword>
<reference evidence="5 6" key="1">
    <citation type="journal article" date="2020" name="Nat. Food">
        <title>A phased Vanilla planifolia genome enables genetic improvement of flavour and production.</title>
        <authorList>
            <person name="Hasing T."/>
            <person name="Tang H."/>
            <person name="Brym M."/>
            <person name="Khazi F."/>
            <person name="Huang T."/>
            <person name="Chambers A.H."/>
        </authorList>
    </citation>
    <scope>NUCLEOTIDE SEQUENCE [LARGE SCALE GENOMIC DNA]</scope>
    <source>
        <tissue evidence="5">Leaf</tissue>
    </source>
</reference>
<name>A0A835UQK9_VANPL</name>
<dbReference type="Pfam" id="PF13865">
    <property type="entry name" value="FoP_duplication"/>
    <property type="match status" value="1"/>
</dbReference>